<evidence type="ECO:0000313" key="2">
    <source>
        <dbReference type="Proteomes" id="UP000037035"/>
    </source>
</evidence>
<comment type="caution">
    <text evidence="1">The sequence shown here is derived from an EMBL/GenBank/DDBJ whole genome shotgun (WGS) entry which is preliminary data.</text>
</comment>
<dbReference type="Proteomes" id="UP000037035">
    <property type="component" value="Unassembled WGS sequence"/>
</dbReference>
<dbReference type="AlphaFoldDB" id="A0A0L6U8T5"/>
<sequence length="122" mass="13318">QFLCGAANEDFSSARALGLSSVLYNFNATTSAITLYIDNTAPIGHGSMPVAYPENLKTNLDNGNQSCTTLLCEFKNIIAENTNPLLTCMIKHKADAFDVKTSTYPVKYISWRLFCEVPAASK</sequence>
<dbReference type="EMBL" id="LAVV01015065">
    <property type="protein sequence ID" value="KNZ44205.1"/>
    <property type="molecule type" value="Genomic_DNA"/>
</dbReference>
<feature type="non-terminal residue" evidence="1">
    <location>
        <position position="1"/>
    </location>
</feature>
<protein>
    <submittedName>
        <fullName evidence="1">AlphaK I25</fullName>
    </submittedName>
</protein>
<gene>
    <name evidence="1" type="ORF">VP01_9414g1</name>
</gene>
<reference evidence="1 2" key="1">
    <citation type="submission" date="2015-08" db="EMBL/GenBank/DDBJ databases">
        <title>Next Generation Sequencing and Analysis of the Genome of Puccinia sorghi L Schw, the Causal Agent of Maize Common Rust.</title>
        <authorList>
            <person name="Rochi L."/>
            <person name="Burguener G."/>
            <person name="Darino M."/>
            <person name="Turjanski A."/>
            <person name="Kreff E."/>
            <person name="Dieguez M.J."/>
            <person name="Sacco F."/>
        </authorList>
    </citation>
    <scope>NUCLEOTIDE SEQUENCE [LARGE SCALE GENOMIC DNA]</scope>
    <source>
        <strain evidence="1 2">RO10H11247</strain>
    </source>
</reference>
<proteinExistence type="predicted"/>
<organism evidence="1 2">
    <name type="scientific">Puccinia sorghi</name>
    <dbReference type="NCBI Taxonomy" id="27349"/>
    <lineage>
        <taxon>Eukaryota</taxon>
        <taxon>Fungi</taxon>
        <taxon>Dikarya</taxon>
        <taxon>Basidiomycota</taxon>
        <taxon>Pucciniomycotina</taxon>
        <taxon>Pucciniomycetes</taxon>
        <taxon>Pucciniales</taxon>
        <taxon>Pucciniaceae</taxon>
        <taxon>Puccinia</taxon>
    </lineage>
</organism>
<dbReference type="STRING" id="27349.A0A0L6U8T5"/>
<dbReference type="OrthoDB" id="301415at2759"/>
<name>A0A0L6U8T5_9BASI</name>
<keyword evidence="2" id="KW-1185">Reference proteome</keyword>
<dbReference type="VEuPathDB" id="FungiDB:VP01_9414g1"/>
<evidence type="ECO:0000313" key="1">
    <source>
        <dbReference type="EMBL" id="KNZ44205.1"/>
    </source>
</evidence>
<accession>A0A0L6U8T5</accession>